<dbReference type="EMBL" id="MGDI01000016">
    <property type="protein sequence ID" value="OGL54214.1"/>
    <property type="molecule type" value="Genomic_DNA"/>
</dbReference>
<dbReference type="InterPro" id="IPR051813">
    <property type="entry name" value="HepT_RNase_toxin"/>
</dbReference>
<comment type="caution">
    <text evidence="7">The sequence shown here is derived from an EMBL/GenBank/DDBJ whole genome shotgun (WGS) entry which is preliminary data.</text>
</comment>
<evidence type="ECO:0008006" key="9">
    <source>
        <dbReference type="Google" id="ProtNLM"/>
    </source>
</evidence>
<dbReference type="GO" id="GO:0000166">
    <property type="term" value="F:nucleotide binding"/>
    <property type="evidence" value="ECO:0007669"/>
    <property type="project" value="UniProtKB-KW"/>
</dbReference>
<keyword evidence="2" id="KW-1277">Toxin-antitoxin system</keyword>
<evidence type="ECO:0000256" key="4">
    <source>
        <dbReference type="ARBA" id="ARBA00022741"/>
    </source>
</evidence>
<dbReference type="PANTHER" id="PTHR34139:SF1">
    <property type="entry name" value="RNASE MJ1380-RELATED"/>
    <property type="match status" value="1"/>
</dbReference>
<evidence type="ECO:0000256" key="3">
    <source>
        <dbReference type="ARBA" id="ARBA00022722"/>
    </source>
</evidence>
<dbReference type="Pfam" id="PF01934">
    <property type="entry name" value="HepT-like"/>
    <property type="match status" value="1"/>
</dbReference>
<dbReference type="Gene3D" id="1.20.120.580">
    <property type="entry name" value="bsu32300-like"/>
    <property type="match status" value="1"/>
</dbReference>
<dbReference type="GO" id="GO:0016787">
    <property type="term" value="F:hydrolase activity"/>
    <property type="evidence" value="ECO:0007669"/>
    <property type="project" value="UniProtKB-KW"/>
</dbReference>
<keyword evidence="3" id="KW-0540">Nuclease</keyword>
<evidence type="ECO:0000313" key="8">
    <source>
        <dbReference type="Proteomes" id="UP000178082"/>
    </source>
</evidence>
<proteinExistence type="inferred from homology"/>
<dbReference type="AlphaFoldDB" id="A0A1F7SLX9"/>
<protein>
    <recommendedName>
        <fullName evidence="9">DUF86 domain-containing protein</fullName>
    </recommendedName>
</protein>
<evidence type="ECO:0000256" key="5">
    <source>
        <dbReference type="ARBA" id="ARBA00022801"/>
    </source>
</evidence>
<evidence type="ECO:0000256" key="6">
    <source>
        <dbReference type="ARBA" id="ARBA00024207"/>
    </source>
</evidence>
<keyword evidence="4" id="KW-0547">Nucleotide-binding</keyword>
<dbReference type="STRING" id="1817883.A3G31_05485"/>
<dbReference type="InterPro" id="IPR008201">
    <property type="entry name" value="HepT-like"/>
</dbReference>
<evidence type="ECO:0000313" key="7">
    <source>
        <dbReference type="EMBL" id="OGL54214.1"/>
    </source>
</evidence>
<accession>A0A1F7SLX9</accession>
<evidence type="ECO:0000256" key="2">
    <source>
        <dbReference type="ARBA" id="ARBA00022649"/>
    </source>
</evidence>
<dbReference type="PANTHER" id="PTHR34139">
    <property type="entry name" value="UPF0331 PROTEIN MJ0127"/>
    <property type="match status" value="1"/>
</dbReference>
<keyword evidence="1" id="KW-0597">Phosphoprotein</keyword>
<comment type="similarity">
    <text evidence="6">Belongs to the HepT RNase toxin family.</text>
</comment>
<dbReference type="GO" id="GO:0004540">
    <property type="term" value="F:RNA nuclease activity"/>
    <property type="evidence" value="ECO:0007669"/>
    <property type="project" value="InterPro"/>
</dbReference>
<dbReference type="InterPro" id="IPR037038">
    <property type="entry name" value="HepT-like_sf"/>
</dbReference>
<name>A0A1F7SLX9_9BACT</name>
<sequence>MSKERLLQDYLNDIIESISDIREFIKGMSFEDFSKDKKTIKAVVRSLEVIGEAANKIPQNLRDNYPETSWQEIIGMRNRLIHEYFGIDIEILWQTIEEDLEPLYKTVKRIVSDT</sequence>
<dbReference type="GO" id="GO:0110001">
    <property type="term" value="C:toxin-antitoxin complex"/>
    <property type="evidence" value="ECO:0007669"/>
    <property type="project" value="InterPro"/>
</dbReference>
<reference evidence="7 8" key="1">
    <citation type="journal article" date="2016" name="Nat. Commun.">
        <title>Thousands of microbial genomes shed light on interconnected biogeochemical processes in an aquifer system.</title>
        <authorList>
            <person name="Anantharaman K."/>
            <person name="Brown C.T."/>
            <person name="Hug L.A."/>
            <person name="Sharon I."/>
            <person name="Castelle C.J."/>
            <person name="Probst A.J."/>
            <person name="Thomas B.C."/>
            <person name="Singh A."/>
            <person name="Wilkins M.J."/>
            <person name="Karaoz U."/>
            <person name="Brodie E.L."/>
            <person name="Williams K.H."/>
            <person name="Hubbard S.S."/>
            <person name="Banfield J.F."/>
        </authorList>
    </citation>
    <scope>NUCLEOTIDE SEQUENCE [LARGE SCALE GENOMIC DNA]</scope>
</reference>
<organism evidence="7 8">
    <name type="scientific">Candidatus Schekmanbacteria bacterium RIFCSPLOWO2_12_FULL_38_15</name>
    <dbReference type="NCBI Taxonomy" id="1817883"/>
    <lineage>
        <taxon>Bacteria</taxon>
        <taxon>Candidatus Schekmaniibacteriota</taxon>
    </lineage>
</organism>
<evidence type="ECO:0000256" key="1">
    <source>
        <dbReference type="ARBA" id="ARBA00022553"/>
    </source>
</evidence>
<dbReference type="Proteomes" id="UP000178082">
    <property type="component" value="Unassembled WGS sequence"/>
</dbReference>
<keyword evidence="5" id="KW-0378">Hydrolase</keyword>
<gene>
    <name evidence="7" type="ORF">A3G31_05485</name>
</gene>